<dbReference type="RefSeq" id="WP_073038306.1">
    <property type="nucleotide sequence ID" value="NZ_FQVB01000012.1"/>
</dbReference>
<accession>A0A1M4ZCX9</accession>
<evidence type="ECO:0000313" key="4">
    <source>
        <dbReference type="Proteomes" id="UP000184076"/>
    </source>
</evidence>
<comment type="catalytic activity">
    <reaction evidence="2">
        <text>glycyl-tRNA(Ala) + H2O = tRNA(Ala) + glycine + H(+)</text>
        <dbReference type="Rhea" id="RHEA:53744"/>
        <dbReference type="Rhea" id="RHEA-COMP:9657"/>
        <dbReference type="Rhea" id="RHEA-COMP:13640"/>
        <dbReference type="ChEBI" id="CHEBI:15377"/>
        <dbReference type="ChEBI" id="CHEBI:15378"/>
        <dbReference type="ChEBI" id="CHEBI:57305"/>
        <dbReference type="ChEBI" id="CHEBI:78442"/>
        <dbReference type="ChEBI" id="CHEBI:78522"/>
    </reaction>
</comment>
<keyword evidence="2" id="KW-0694">RNA-binding</keyword>
<keyword evidence="2" id="KW-0963">Cytoplasm</keyword>
<dbReference type="AlphaFoldDB" id="A0A1M4ZCX9"/>
<dbReference type="GO" id="GO:0005737">
    <property type="term" value="C:cytoplasm"/>
    <property type="evidence" value="ECO:0007669"/>
    <property type="project" value="UniProtKB-SubCell"/>
</dbReference>
<dbReference type="HAMAP" id="MF_00518">
    <property type="entry name" value="Deacylase_Dtd"/>
    <property type="match status" value="1"/>
</dbReference>
<dbReference type="EMBL" id="FQVB01000012">
    <property type="protein sequence ID" value="SHF15894.1"/>
    <property type="molecule type" value="Genomic_DNA"/>
</dbReference>
<keyword evidence="2" id="KW-0820">tRNA-binding</keyword>
<dbReference type="OrthoDB" id="9801395at2"/>
<dbReference type="PANTHER" id="PTHR10472:SF5">
    <property type="entry name" value="D-AMINOACYL-TRNA DEACYLASE 1"/>
    <property type="match status" value="1"/>
</dbReference>
<dbReference type="EC" id="3.1.1.-" evidence="2"/>
<comment type="subcellular location">
    <subcellularLocation>
        <location evidence="2">Cytoplasm</location>
    </subcellularLocation>
</comment>
<dbReference type="Pfam" id="PF02580">
    <property type="entry name" value="Tyr_Deacylase"/>
    <property type="match status" value="1"/>
</dbReference>
<evidence type="ECO:0000313" key="3">
    <source>
        <dbReference type="EMBL" id="SHF15894.1"/>
    </source>
</evidence>
<dbReference type="GO" id="GO:0019478">
    <property type="term" value="P:D-amino acid catabolic process"/>
    <property type="evidence" value="ECO:0007669"/>
    <property type="project" value="UniProtKB-UniRule"/>
</dbReference>
<name>A0A1M4ZCX9_9BACT</name>
<evidence type="ECO:0000256" key="2">
    <source>
        <dbReference type="HAMAP-Rule" id="MF_00518"/>
    </source>
</evidence>
<gene>
    <name evidence="2" type="primary">dtd</name>
    <name evidence="3" type="ORF">SAMN02745206_01425</name>
</gene>
<dbReference type="Gene3D" id="3.50.80.10">
    <property type="entry name" value="D-tyrosyl-tRNA(Tyr) deacylase"/>
    <property type="match status" value="1"/>
</dbReference>
<dbReference type="STRING" id="1121391.SAMN02745206_01425"/>
<comment type="similarity">
    <text evidence="1 2">Belongs to the DTD family.</text>
</comment>
<dbReference type="Proteomes" id="UP000184076">
    <property type="component" value="Unassembled WGS sequence"/>
</dbReference>
<comment type="domain">
    <text evidence="2">A Gly-cisPro motif from one monomer fits into the active site of the other monomer to allow specific chiral rejection of L-amino acids.</text>
</comment>
<dbReference type="GO" id="GO:0051500">
    <property type="term" value="F:D-tyrosyl-tRNA(Tyr) deacylase activity"/>
    <property type="evidence" value="ECO:0007669"/>
    <property type="project" value="TreeGrafter"/>
</dbReference>
<dbReference type="FunFam" id="3.50.80.10:FF:000001">
    <property type="entry name" value="D-aminoacyl-tRNA deacylase"/>
    <property type="match status" value="1"/>
</dbReference>
<comment type="function">
    <text evidence="2">An aminoacyl-tRNA editing enzyme that deacylates mischarged D-aminoacyl-tRNAs. Also deacylates mischarged glycyl-tRNA(Ala), protecting cells against glycine mischarging by AlaRS. Acts via tRNA-based rather than protein-based catalysis; rejects L-amino acids rather than detecting D-amino acids in the active site. By recycling D-aminoacyl-tRNA to D-amino acids and free tRNA molecules, this enzyme counteracts the toxicity associated with the formation of D-aminoacyl-tRNA entities in vivo and helps enforce protein L-homochirality.</text>
</comment>
<comment type="catalytic activity">
    <reaction evidence="2">
        <text>a D-aminoacyl-tRNA + H2O = a tRNA + a D-alpha-amino acid + H(+)</text>
        <dbReference type="Rhea" id="RHEA:13953"/>
        <dbReference type="Rhea" id="RHEA-COMP:10123"/>
        <dbReference type="Rhea" id="RHEA-COMP:10124"/>
        <dbReference type="ChEBI" id="CHEBI:15377"/>
        <dbReference type="ChEBI" id="CHEBI:15378"/>
        <dbReference type="ChEBI" id="CHEBI:59871"/>
        <dbReference type="ChEBI" id="CHEBI:78442"/>
        <dbReference type="ChEBI" id="CHEBI:79333"/>
        <dbReference type="EC" id="3.1.1.96"/>
    </reaction>
</comment>
<organism evidence="3 4">
    <name type="scientific">Desulfacinum infernum DSM 9756</name>
    <dbReference type="NCBI Taxonomy" id="1121391"/>
    <lineage>
        <taxon>Bacteria</taxon>
        <taxon>Pseudomonadati</taxon>
        <taxon>Thermodesulfobacteriota</taxon>
        <taxon>Syntrophobacteria</taxon>
        <taxon>Syntrophobacterales</taxon>
        <taxon>Syntrophobacteraceae</taxon>
        <taxon>Desulfacinum</taxon>
    </lineage>
</organism>
<dbReference type="GO" id="GO:0106026">
    <property type="term" value="F:Gly-tRNA(Ala) deacylase activity"/>
    <property type="evidence" value="ECO:0007669"/>
    <property type="project" value="UniProtKB-UniRule"/>
</dbReference>
<dbReference type="EC" id="3.1.1.96" evidence="2"/>
<dbReference type="InterPro" id="IPR003732">
    <property type="entry name" value="Daa-tRNA_deacyls_DTD"/>
</dbReference>
<dbReference type="GO" id="GO:0000049">
    <property type="term" value="F:tRNA binding"/>
    <property type="evidence" value="ECO:0007669"/>
    <property type="project" value="UniProtKB-UniRule"/>
</dbReference>
<dbReference type="InterPro" id="IPR023509">
    <property type="entry name" value="DTD-like_sf"/>
</dbReference>
<feature type="short sequence motif" description="Gly-cisPro motif, important for rejection of L-amino acids" evidence="2">
    <location>
        <begin position="137"/>
        <end position="138"/>
    </location>
</feature>
<dbReference type="SUPFAM" id="SSF69500">
    <property type="entry name" value="DTD-like"/>
    <property type="match status" value="1"/>
</dbReference>
<protein>
    <recommendedName>
        <fullName evidence="2">D-aminoacyl-tRNA deacylase</fullName>
        <shortName evidence="2">DTD</shortName>
        <ecNumber evidence="2">3.1.1.96</ecNumber>
    </recommendedName>
    <alternativeName>
        <fullName evidence="2">Gly-tRNA(Ala) deacylase</fullName>
        <ecNumber evidence="2">3.1.1.-</ecNumber>
    </alternativeName>
</protein>
<dbReference type="NCBIfam" id="TIGR00256">
    <property type="entry name" value="D-aminoacyl-tRNA deacylase"/>
    <property type="match status" value="1"/>
</dbReference>
<keyword evidence="4" id="KW-1185">Reference proteome</keyword>
<comment type="subunit">
    <text evidence="2">Homodimer.</text>
</comment>
<dbReference type="PANTHER" id="PTHR10472">
    <property type="entry name" value="D-TYROSYL-TRNA TYR DEACYLASE"/>
    <property type="match status" value="1"/>
</dbReference>
<evidence type="ECO:0000256" key="1">
    <source>
        <dbReference type="ARBA" id="ARBA00009673"/>
    </source>
</evidence>
<reference evidence="4" key="1">
    <citation type="submission" date="2016-11" db="EMBL/GenBank/DDBJ databases">
        <authorList>
            <person name="Varghese N."/>
            <person name="Submissions S."/>
        </authorList>
    </citation>
    <scope>NUCLEOTIDE SEQUENCE [LARGE SCALE GENOMIC DNA]</scope>
    <source>
        <strain evidence="4">DSM 9756</strain>
    </source>
</reference>
<keyword evidence="2" id="KW-0378">Hydrolase</keyword>
<proteinExistence type="inferred from homology"/>
<dbReference type="GO" id="GO:0043908">
    <property type="term" value="F:Ser(Gly)-tRNA(Ala) hydrolase activity"/>
    <property type="evidence" value="ECO:0007669"/>
    <property type="project" value="UniProtKB-UniRule"/>
</dbReference>
<sequence length="149" mass="16303">MRAVVQRVSRASVEVDGETVGAIHGGLLVLVGVGREDTHQDALYLADKIVNLRIFPDDEGKLNRSVLDISGGVLAVSQFTLWGDCRKGRRPSFVEAAPPDRARELFEAFVARLRTHPIPVATGRFQETMAVHLTNDGPVTLLVDSAKRF</sequence>